<protein>
    <recommendedName>
        <fullName evidence="1">SGNH hydrolase-type esterase domain-containing protein</fullName>
    </recommendedName>
</protein>
<name>A0A2C9XRM1_9ENTE</name>
<dbReference type="STRING" id="1987383.A5844_000721"/>
<dbReference type="PANTHER" id="PTHR30383">
    <property type="entry name" value="THIOESTERASE 1/PROTEASE 1/LYSOPHOSPHOLIPASE L1"/>
    <property type="match status" value="1"/>
</dbReference>
<dbReference type="GO" id="GO:0006629">
    <property type="term" value="P:lipid metabolic process"/>
    <property type="evidence" value="ECO:0007669"/>
    <property type="project" value="InterPro"/>
</dbReference>
<dbReference type="InterPro" id="IPR036514">
    <property type="entry name" value="SGNH_hydro_sf"/>
</dbReference>
<dbReference type="InterPro" id="IPR008265">
    <property type="entry name" value="Lipase_GDSL_AS"/>
</dbReference>
<dbReference type="Pfam" id="PF13472">
    <property type="entry name" value="Lipase_GDSL_2"/>
    <property type="match status" value="1"/>
</dbReference>
<dbReference type="GO" id="GO:0004622">
    <property type="term" value="F:phosphatidylcholine lysophospholipase activity"/>
    <property type="evidence" value="ECO:0007669"/>
    <property type="project" value="TreeGrafter"/>
</dbReference>
<keyword evidence="3" id="KW-1185">Reference proteome</keyword>
<dbReference type="PROSITE" id="PS01098">
    <property type="entry name" value="LIPASE_GDSL_SER"/>
    <property type="match status" value="1"/>
</dbReference>
<dbReference type="SUPFAM" id="SSF52266">
    <property type="entry name" value="SGNH hydrolase"/>
    <property type="match status" value="1"/>
</dbReference>
<gene>
    <name evidence="2" type="ORF">A5844_000721</name>
</gene>
<sequence>MMKRILFIGDSITDAGRDYSNQNDLGKGYPLLVAGKLSAKYPEKDFLFLNRGINGNKLIDVRNRWQADCLEWRPDIVSILIGINDTWHNVSDPTEFALVKSLQRFEDNYRYLLESLKENNISNIVLMEPFVLPIPEDRKSWRLDLDQKIHTIRHLAEEYHALFVPLDGNLNALGIRYGFEKYTAEDGVHPTNLGHEIIARSWIESIQTKEEWL</sequence>
<accession>A0A2C9XRM1</accession>
<dbReference type="Proteomes" id="UP000194933">
    <property type="component" value="Unassembled WGS sequence"/>
</dbReference>
<dbReference type="AlphaFoldDB" id="A0A2C9XRM1"/>
<evidence type="ECO:0000313" key="2">
    <source>
        <dbReference type="EMBL" id="OTP12488.1"/>
    </source>
</evidence>
<evidence type="ECO:0000313" key="3">
    <source>
        <dbReference type="Proteomes" id="UP000194933"/>
    </source>
</evidence>
<dbReference type="InterPro" id="IPR013830">
    <property type="entry name" value="SGNH_hydro"/>
</dbReference>
<evidence type="ECO:0000259" key="1">
    <source>
        <dbReference type="Pfam" id="PF13472"/>
    </source>
</evidence>
<dbReference type="Gene3D" id="3.40.50.1110">
    <property type="entry name" value="SGNH hydrolase"/>
    <property type="match status" value="1"/>
</dbReference>
<organism evidence="2 3">
    <name type="scientific">Candidatus Enterococcus wittei</name>
    <dbReference type="NCBI Taxonomy" id="1987383"/>
    <lineage>
        <taxon>Bacteria</taxon>
        <taxon>Bacillati</taxon>
        <taxon>Bacillota</taxon>
        <taxon>Bacilli</taxon>
        <taxon>Lactobacillales</taxon>
        <taxon>Enterococcaceae</taxon>
        <taxon>Enterococcus</taxon>
    </lineage>
</organism>
<dbReference type="PANTHER" id="PTHR30383:SF5">
    <property type="entry name" value="SGNH HYDROLASE-TYPE ESTERASE DOMAIN-CONTAINING PROTEIN"/>
    <property type="match status" value="1"/>
</dbReference>
<dbReference type="RefSeq" id="WP_086283912.1">
    <property type="nucleotide sequence ID" value="NZ_NGMO01000001.1"/>
</dbReference>
<dbReference type="EMBL" id="NGMO01000001">
    <property type="protein sequence ID" value="OTP12488.1"/>
    <property type="molecule type" value="Genomic_DNA"/>
</dbReference>
<feature type="domain" description="SGNH hydrolase-type esterase" evidence="1">
    <location>
        <begin position="7"/>
        <end position="197"/>
    </location>
</feature>
<dbReference type="CDD" id="cd01834">
    <property type="entry name" value="SGNH_hydrolase_like_2"/>
    <property type="match status" value="1"/>
</dbReference>
<comment type="caution">
    <text evidence="2">The sequence shown here is derived from an EMBL/GenBank/DDBJ whole genome shotgun (WGS) entry which is preliminary data.</text>
</comment>
<reference evidence="2 3" key="1">
    <citation type="submission" date="2017-05" db="EMBL/GenBank/DDBJ databases">
        <title>The Genome Sequence of Enterococcus sp. 10A9_DIV0425.</title>
        <authorList>
            <consortium name="The Broad Institute Genomics Platform"/>
            <consortium name="The Broad Institute Genomic Center for Infectious Diseases"/>
            <person name="Earl A."/>
            <person name="Manson A."/>
            <person name="Schwartman J."/>
            <person name="Gilmore M."/>
            <person name="Abouelleil A."/>
            <person name="Cao P."/>
            <person name="Chapman S."/>
            <person name="Cusick C."/>
            <person name="Shea T."/>
            <person name="Young S."/>
            <person name="Neafsey D."/>
            <person name="Nusbaum C."/>
            <person name="Birren B."/>
        </authorList>
    </citation>
    <scope>NUCLEOTIDE SEQUENCE [LARGE SCALE GENOMIC DNA]</scope>
    <source>
        <strain evidence="2 3">10A9_DIV0425</strain>
    </source>
</reference>
<proteinExistence type="predicted"/>
<dbReference type="InterPro" id="IPR051532">
    <property type="entry name" value="Ester_Hydrolysis_Enzymes"/>
</dbReference>